<comment type="caution">
    <text evidence="8">The sequence shown here is derived from an EMBL/GenBank/DDBJ whole genome shotgun (WGS) entry which is preliminary data.</text>
</comment>
<evidence type="ECO:0000313" key="9">
    <source>
        <dbReference type="Proteomes" id="UP000194221"/>
    </source>
</evidence>
<evidence type="ECO:0000256" key="1">
    <source>
        <dbReference type="ARBA" id="ARBA00004651"/>
    </source>
</evidence>
<feature type="transmembrane region" description="Helical" evidence="7">
    <location>
        <begin position="57"/>
        <end position="78"/>
    </location>
</feature>
<evidence type="ECO:0000256" key="2">
    <source>
        <dbReference type="ARBA" id="ARBA00006679"/>
    </source>
</evidence>
<evidence type="ECO:0000256" key="7">
    <source>
        <dbReference type="SAM" id="Phobius"/>
    </source>
</evidence>
<keyword evidence="3" id="KW-1003">Cell membrane</keyword>
<evidence type="ECO:0000256" key="4">
    <source>
        <dbReference type="ARBA" id="ARBA00022692"/>
    </source>
</evidence>
<dbReference type="InParanoid" id="A0A1Y2PCQ8"/>
<dbReference type="PANTHER" id="PTHR33452:SF1">
    <property type="entry name" value="INNER MEMBRANE PROTEIN YPHA-RELATED"/>
    <property type="match status" value="1"/>
</dbReference>
<dbReference type="STRING" id="1635173.WH52_10850"/>
<keyword evidence="4 7" id="KW-0812">Transmembrane</keyword>
<protein>
    <recommendedName>
        <fullName evidence="10">DoxX family protein</fullName>
    </recommendedName>
</protein>
<feature type="transmembrane region" description="Helical" evidence="7">
    <location>
        <begin position="121"/>
        <end position="142"/>
    </location>
</feature>
<dbReference type="EMBL" id="LAPZ01000009">
    <property type="protein sequence ID" value="OSY87587.1"/>
    <property type="molecule type" value="Genomic_DNA"/>
</dbReference>
<evidence type="ECO:0000313" key="8">
    <source>
        <dbReference type="EMBL" id="OSY87587.1"/>
    </source>
</evidence>
<evidence type="ECO:0000256" key="3">
    <source>
        <dbReference type="ARBA" id="ARBA00022475"/>
    </source>
</evidence>
<dbReference type="PANTHER" id="PTHR33452">
    <property type="entry name" value="OXIDOREDUCTASE CATD-RELATED"/>
    <property type="match status" value="1"/>
</dbReference>
<dbReference type="RefSeq" id="WP_086030979.1">
    <property type="nucleotide sequence ID" value="NZ_LAPZ01000009.1"/>
</dbReference>
<dbReference type="GO" id="GO:0005886">
    <property type="term" value="C:plasma membrane"/>
    <property type="evidence" value="ECO:0007669"/>
    <property type="project" value="UniProtKB-SubCell"/>
</dbReference>
<dbReference type="AlphaFoldDB" id="A0A1Y2PCQ8"/>
<accession>A0A1Y2PCQ8</accession>
<organism evidence="8 9">
    <name type="scientific">Tenacibaculum holothuriorum</name>
    <dbReference type="NCBI Taxonomy" id="1635173"/>
    <lineage>
        <taxon>Bacteria</taxon>
        <taxon>Pseudomonadati</taxon>
        <taxon>Bacteroidota</taxon>
        <taxon>Flavobacteriia</taxon>
        <taxon>Flavobacteriales</taxon>
        <taxon>Flavobacteriaceae</taxon>
        <taxon>Tenacibaculum</taxon>
    </lineage>
</organism>
<comment type="subcellular location">
    <subcellularLocation>
        <location evidence="1">Cell membrane</location>
        <topology evidence="1">Multi-pass membrane protein</topology>
    </subcellularLocation>
</comment>
<sequence length="148" mass="16392">MELLNQIFSTSSSWAATVARLTVGLIMLPHGMQKIFGLYGGEGFSRTMRRFTNDMQYPSIIAFLIIFFEFFGAIGLIVGFASRIMAFGIIILMIGAIVEVHRHHGYFLNWHNTKEGEGMQFNLLMIGAALVVIILGSGNLSVDGILNF</sequence>
<comment type="similarity">
    <text evidence="2">Belongs to the DoxX family.</text>
</comment>
<feature type="transmembrane region" description="Helical" evidence="7">
    <location>
        <begin position="84"/>
        <end position="100"/>
    </location>
</feature>
<name>A0A1Y2PCQ8_9FLAO</name>
<evidence type="ECO:0000256" key="5">
    <source>
        <dbReference type="ARBA" id="ARBA00022989"/>
    </source>
</evidence>
<evidence type="ECO:0000256" key="6">
    <source>
        <dbReference type="ARBA" id="ARBA00023136"/>
    </source>
</evidence>
<proteinExistence type="inferred from homology"/>
<keyword evidence="9" id="KW-1185">Reference proteome</keyword>
<dbReference type="FunCoup" id="A0A1Y2PCQ8">
    <property type="interactions" value="32"/>
</dbReference>
<dbReference type="InterPro" id="IPR051907">
    <property type="entry name" value="DoxX-like_oxidoreductase"/>
</dbReference>
<keyword evidence="6 7" id="KW-0472">Membrane</keyword>
<evidence type="ECO:0008006" key="10">
    <source>
        <dbReference type="Google" id="ProtNLM"/>
    </source>
</evidence>
<keyword evidence="5 7" id="KW-1133">Transmembrane helix</keyword>
<reference evidence="8 9" key="1">
    <citation type="submission" date="2015-03" db="EMBL/GenBank/DDBJ databases">
        <title>Genome sequence of Tenacibaculum sp. S2-2, isolated from intestinal microbiota of sea cucumber, Apostichopus japonicas.</title>
        <authorList>
            <person name="Shao Z."/>
            <person name="Wang L."/>
            <person name="Li X."/>
        </authorList>
    </citation>
    <scope>NUCLEOTIDE SEQUENCE [LARGE SCALE GENOMIC DNA]</scope>
    <source>
        <strain evidence="8 9">S2-2</strain>
    </source>
</reference>
<gene>
    <name evidence="8" type="ORF">WH52_10850</name>
</gene>
<dbReference type="Pfam" id="PF07681">
    <property type="entry name" value="DoxX"/>
    <property type="match status" value="1"/>
</dbReference>
<dbReference type="OrthoDB" id="346004at2"/>
<dbReference type="InterPro" id="IPR032808">
    <property type="entry name" value="DoxX"/>
</dbReference>
<dbReference type="Proteomes" id="UP000194221">
    <property type="component" value="Unassembled WGS sequence"/>
</dbReference>